<dbReference type="EMBL" id="JBHTLM010000001">
    <property type="protein sequence ID" value="MFD1174781.1"/>
    <property type="molecule type" value="Genomic_DNA"/>
</dbReference>
<accession>A0ABW3RRD8</accession>
<dbReference type="Gene3D" id="1.10.443.10">
    <property type="entry name" value="Intergrase catalytic core"/>
    <property type="match status" value="1"/>
</dbReference>
<dbReference type="SUPFAM" id="SSF56349">
    <property type="entry name" value="DNA breaking-rejoining enzymes"/>
    <property type="match status" value="1"/>
</dbReference>
<proteinExistence type="predicted"/>
<keyword evidence="1" id="KW-0233">DNA recombination</keyword>
<keyword evidence="4" id="KW-1185">Reference proteome</keyword>
<evidence type="ECO:0000259" key="2">
    <source>
        <dbReference type="PROSITE" id="PS51898"/>
    </source>
</evidence>
<dbReference type="InterPro" id="IPR011010">
    <property type="entry name" value="DNA_brk_join_enz"/>
</dbReference>
<feature type="domain" description="Tyr recombinase" evidence="2">
    <location>
        <begin position="1"/>
        <end position="110"/>
    </location>
</feature>
<dbReference type="InterPro" id="IPR002104">
    <property type="entry name" value="Integrase_catalytic"/>
</dbReference>
<dbReference type="Proteomes" id="UP001597262">
    <property type="component" value="Unassembled WGS sequence"/>
</dbReference>
<dbReference type="Pfam" id="PF00589">
    <property type="entry name" value="Phage_integrase"/>
    <property type="match status" value="1"/>
</dbReference>
<evidence type="ECO:0000313" key="4">
    <source>
        <dbReference type="Proteomes" id="UP001597262"/>
    </source>
</evidence>
<evidence type="ECO:0000256" key="1">
    <source>
        <dbReference type="ARBA" id="ARBA00023172"/>
    </source>
</evidence>
<name>A0ABW3RRD8_9BACL</name>
<gene>
    <name evidence="3" type="ORF">ACFQ3W_00455</name>
</gene>
<dbReference type="PROSITE" id="PS51898">
    <property type="entry name" value="TYR_RECOMBINASE"/>
    <property type="match status" value="1"/>
</dbReference>
<sequence length="128" mass="15269">MLKDLRHYYTYRVYERNMIGDGEHFFLFSHADGRAFHHERPYLWFRQFIKKNGFWYIRFHYQRHTSATLLINQVVHAKLISERFGHGGITTTMNIYGHVHCSADQAAVDKFENLFILDAKDTDKKTLG</sequence>
<organism evidence="3 4">
    <name type="scientific">Paenibacillus puldeungensis</name>
    <dbReference type="NCBI Taxonomy" id="696536"/>
    <lineage>
        <taxon>Bacteria</taxon>
        <taxon>Bacillati</taxon>
        <taxon>Bacillota</taxon>
        <taxon>Bacilli</taxon>
        <taxon>Bacillales</taxon>
        <taxon>Paenibacillaceae</taxon>
        <taxon>Paenibacillus</taxon>
    </lineage>
</organism>
<reference evidence="4" key="1">
    <citation type="journal article" date="2019" name="Int. J. Syst. Evol. Microbiol.">
        <title>The Global Catalogue of Microorganisms (GCM) 10K type strain sequencing project: providing services to taxonomists for standard genome sequencing and annotation.</title>
        <authorList>
            <consortium name="The Broad Institute Genomics Platform"/>
            <consortium name="The Broad Institute Genome Sequencing Center for Infectious Disease"/>
            <person name="Wu L."/>
            <person name="Ma J."/>
        </authorList>
    </citation>
    <scope>NUCLEOTIDE SEQUENCE [LARGE SCALE GENOMIC DNA]</scope>
    <source>
        <strain evidence="4">CCUG 59189</strain>
    </source>
</reference>
<evidence type="ECO:0000313" key="3">
    <source>
        <dbReference type="EMBL" id="MFD1174781.1"/>
    </source>
</evidence>
<protein>
    <submittedName>
        <fullName evidence="3">Tyrosine-type recombinase/integrase</fullName>
    </submittedName>
</protein>
<dbReference type="InterPro" id="IPR013762">
    <property type="entry name" value="Integrase-like_cat_sf"/>
</dbReference>
<comment type="caution">
    <text evidence="3">The sequence shown here is derived from an EMBL/GenBank/DDBJ whole genome shotgun (WGS) entry which is preliminary data.</text>
</comment>